<evidence type="ECO:0008006" key="3">
    <source>
        <dbReference type="Google" id="ProtNLM"/>
    </source>
</evidence>
<organism evidence="1 2">
    <name type="scientific">Martelella alba</name>
    <dbReference type="NCBI Taxonomy" id="2590451"/>
    <lineage>
        <taxon>Bacteria</taxon>
        <taxon>Pseudomonadati</taxon>
        <taxon>Pseudomonadota</taxon>
        <taxon>Alphaproteobacteria</taxon>
        <taxon>Hyphomicrobiales</taxon>
        <taxon>Aurantimonadaceae</taxon>
        <taxon>Martelella</taxon>
    </lineage>
</organism>
<dbReference type="OrthoDB" id="564871at2"/>
<evidence type="ECO:0000313" key="1">
    <source>
        <dbReference type="EMBL" id="TPW31853.1"/>
    </source>
</evidence>
<evidence type="ECO:0000313" key="2">
    <source>
        <dbReference type="Proteomes" id="UP000318801"/>
    </source>
</evidence>
<dbReference type="EMBL" id="VHLG01000003">
    <property type="protein sequence ID" value="TPW31853.1"/>
    <property type="molecule type" value="Genomic_DNA"/>
</dbReference>
<dbReference type="AlphaFoldDB" id="A0A506UBS3"/>
<name>A0A506UBS3_9HYPH</name>
<dbReference type="InterPro" id="IPR029044">
    <property type="entry name" value="Nucleotide-diphossugar_trans"/>
</dbReference>
<proteinExistence type="predicted"/>
<comment type="caution">
    <text evidence="1">The sequence shown here is derived from an EMBL/GenBank/DDBJ whole genome shotgun (WGS) entry which is preliminary data.</text>
</comment>
<reference evidence="1 2" key="1">
    <citation type="submission" date="2019-06" db="EMBL/GenBank/DDBJ databases">
        <authorList>
            <person name="Li M."/>
        </authorList>
    </citation>
    <scope>NUCLEOTIDE SEQUENCE [LARGE SCALE GENOMIC DNA]</scope>
    <source>
        <strain evidence="1 2">BGMRC2036</strain>
    </source>
</reference>
<dbReference type="Proteomes" id="UP000318801">
    <property type="component" value="Unassembled WGS sequence"/>
</dbReference>
<protein>
    <recommendedName>
        <fullName evidence="3">Glycosyltransferase</fullName>
    </recommendedName>
</protein>
<dbReference type="SUPFAM" id="SSF53448">
    <property type="entry name" value="Nucleotide-diphospho-sugar transferases"/>
    <property type="match status" value="1"/>
</dbReference>
<accession>A0A506UBS3</accession>
<sequence length="237" mass="27392">MKWGTRYPADYVNRMWSAIKRNTERETRLVCFTDDPDGIDPAVTTFPLPDITIPEVLAWTPWRKLSLWQAPLADLEGDILFLDLDIVITGNLDDLFDFAPGKYCVCENWTQKGKGIGNTSVFRWHVGRNTHVFNDFNADGYPIFQKYRIEQTYISDVVDDMVFWPQEWCVSFKHSLVPAWPLNFFKVPPLPAGTRVVAFTGKPDPDEAAIGKWPAGKAWKKLYKHVRPTPWIGENWR</sequence>
<gene>
    <name evidence="1" type="ORF">FJU08_08460</name>
</gene>
<keyword evidence="2" id="KW-1185">Reference proteome</keyword>